<sequence length="80" mass="9016">MANGTMGALKGKKLITFFWVICESMDIQFGGRSIFNHSGRKTAIQQEDINRFFRALMVVNNGEGSYKENEALGARTVRRT</sequence>
<gene>
    <name evidence="1" type="ORF">C2G38_2183297</name>
</gene>
<evidence type="ECO:0000313" key="2">
    <source>
        <dbReference type="Proteomes" id="UP000266673"/>
    </source>
</evidence>
<name>A0A397V8Q4_9GLOM</name>
<keyword evidence="2" id="KW-1185">Reference proteome</keyword>
<comment type="caution">
    <text evidence="1">The sequence shown here is derived from an EMBL/GenBank/DDBJ whole genome shotgun (WGS) entry which is preliminary data.</text>
</comment>
<organism evidence="1 2">
    <name type="scientific">Gigaspora rosea</name>
    <dbReference type="NCBI Taxonomy" id="44941"/>
    <lineage>
        <taxon>Eukaryota</taxon>
        <taxon>Fungi</taxon>
        <taxon>Fungi incertae sedis</taxon>
        <taxon>Mucoromycota</taxon>
        <taxon>Glomeromycotina</taxon>
        <taxon>Glomeromycetes</taxon>
        <taxon>Diversisporales</taxon>
        <taxon>Gigasporaceae</taxon>
        <taxon>Gigaspora</taxon>
    </lineage>
</organism>
<protein>
    <submittedName>
        <fullName evidence="1">Uncharacterized protein</fullName>
    </submittedName>
</protein>
<evidence type="ECO:0000313" key="1">
    <source>
        <dbReference type="EMBL" id="RIB18914.1"/>
    </source>
</evidence>
<accession>A0A397V8Q4</accession>
<dbReference type="EMBL" id="QKWP01000508">
    <property type="protein sequence ID" value="RIB18914.1"/>
    <property type="molecule type" value="Genomic_DNA"/>
</dbReference>
<reference evidence="1 2" key="1">
    <citation type="submission" date="2018-06" db="EMBL/GenBank/DDBJ databases">
        <title>Comparative genomics reveals the genomic features of Rhizophagus irregularis, R. cerebriforme, R. diaphanum and Gigaspora rosea, and their symbiotic lifestyle signature.</title>
        <authorList>
            <person name="Morin E."/>
            <person name="San Clemente H."/>
            <person name="Chen E.C.H."/>
            <person name="De La Providencia I."/>
            <person name="Hainaut M."/>
            <person name="Kuo A."/>
            <person name="Kohler A."/>
            <person name="Murat C."/>
            <person name="Tang N."/>
            <person name="Roy S."/>
            <person name="Loubradou J."/>
            <person name="Henrissat B."/>
            <person name="Grigoriev I.V."/>
            <person name="Corradi N."/>
            <person name="Roux C."/>
            <person name="Martin F.M."/>
        </authorList>
    </citation>
    <scope>NUCLEOTIDE SEQUENCE [LARGE SCALE GENOMIC DNA]</scope>
    <source>
        <strain evidence="1 2">DAOM 194757</strain>
    </source>
</reference>
<proteinExistence type="predicted"/>
<dbReference type="Proteomes" id="UP000266673">
    <property type="component" value="Unassembled WGS sequence"/>
</dbReference>
<dbReference type="AlphaFoldDB" id="A0A397V8Q4"/>